<evidence type="ECO:0000313" key="7">
    <source>
        <dbReference type="Proteomes" id="UP000276133"/>
    </source>
</evidence>
<dbReference type="Pfam" id="PF13855">
    <property type="entry name" value="LRR_8"/>
    <property type="match status" value="1"/>
</dbReference>
<dbReference type="Proteomes" id="UP000276133">
    <property type="component" value="Unassembled WGS sequence"/>
</dbReference>
<dbReference type="InterPro" id="IPR001611">
    <property type="entry name" value="Leu-rich_rpt"/>
</dbReference>
<dbReference type="PANTHER" id="PTHR24369:SF210">
    <property type="entry name" value="CHAOPTIN-RELATED"/>
    <property type="match status" value="1"/>
</dbReference>
<proteinExistence type="predicted"/>
<evidence type="ECO:0000256" key="2">
    <source>
        <dbReference type="ARBA" id="ARBA00022729"/>
    </source>
</evidence>
<dbReference type="AlphaFoldDB" id="A0A3M7T8N3"/>
<evidence type="ECO:0000256" key="4">
    <source>
        <dbReference type="SAM" id="SignalP"/>
    </source>
</evidence>
<keyword evidence="1" id="KW-0433">Leucine-rich repeat</keyword>
<evidence type="ECO:0000259" key="5">
    <source>
        <dbReference type="SMART" id="SM00013"/>
    </source>
</evidence>
<dbReference type="InterPro" id="IPR032675">
    <property type="entry name" value="LRR_dom_sf"/>
</dbReference>
<dbReference type="Pfam" id="PF01462">
    <property type="entry name" value="LRRNT"/>
    <property type="match status" value="1"/>
</dbReference>
<accession>A0A3M7T8N3</accession>
<protein>
    <submittedName>
        <fullName evidence="6">Slit-like protein</fullName>
    </submittedName>
</protein>
<feature type="domain" description="LRRNT" evidence="5">
    <location>
        <begin position="21"/>
        <end position="53"/>
    </location>
</feature>
<dbReference type="PROSITE" id="PS51450">
    <property type="entry name" value="LRR"/>
    <property type="match status" value="1"/>
</dbReference>
<keyword evidence="3" id="KW-0677">Repeat</keyword>
<gene>
    <name evidence="6" type="ORF">BpHYR1_026614</name>
</gene>
<dbReference type="STRING" id="10195.A0A3M7T8N3"/>
<sequence>MSFVLFAIFVGLLSQTAAGASCPIECVCQAFSADCSNRNLDHVPRNLPANILKIDLQGNKIRMIKYEDLSYLKSLRILELNNNRIETIERGSLDTMANLERLYNNFVIMKKLRKLKQIEKLLDMSCQFDEMDIKTLRVKFGLISKDKLFELIINFKMPFYSN</sequence>
<keyword evidence="2 4" id="KW-0732">Signal</keyword>
<dbReference type="InterPro" id="IPR000372">
    <property type="entry name" value="LRRNT"/>
</dbReference>
<dbReference type="EMBL" id="REGN01000122">
    <property type="protein sequence ID" value="RNA44309.1"/>
    <property type="molecule type" value="Genomic_DNA"/>
</dbReference>
<evidence type="ECO:0000256" key="3">
    <source>
        <dbReference type="ARBA" id="ARBA00022737"/>
    </source>
</evidence>
<evidence type="ECO:0000313" key="6">
    <source>
        <dbReference type="EMBL" id="RNA44309.1"/>
    </source>
</evidence>
<dbReference type="GO" id="GO:0005886">
    <property type="term" value="C:plasma membrane"/>
    <property type="evidence" value="ECO:0007669"/>
    <property type="project" value="TreeGrafter"/>
</dbReference>
<dbReference type="OrthoDB" id="1600340at2759"/>
<dbReference type="InterPro" id="IPR050541">
    <property type="entry name" value="LRR_TM_domain-containing"/>
</dbReference>
<evidence type="ECO:0000256" key="1">
    <source>
        <dbReference type="ARBA" id="ARBA00022614"/>
    </source>
</evidence>
<comment type="caution">
    <text evidence="6">The sequence shown here is derived from an EMBL/GenBank/DDBJ whole genome shotgun (WGS) entry which is preliminary data.</text>
</comment>
<dbReference type="SMART" id="SM00013">
    <property type="entry name" value="LRRNT"/>
    <property type="match status" value="1"/>
</dbReference>
<dbReference type="Gene3D" id="3.80.10.10">
    <property type="entry name" value="Ribonuclease Inhibitor"/>
    <property type="match status" value="1"/>
</dbReference>
<dbReference type="SUPFAM" id="SSF52058">
    <property type="entry name" value="L domain-like"/>
    <property type="match status" value="1"/>
</dbReference>
<feature type="chain" id="PRO_5018054060" evidence="4">
    <location>
        <begin position="20"/>
        <end position="162"/>
    </location>
</feature>
<name>A0A3M7T8N3_BRAPC</name>
<dbReference type="PANTHER" id="PTHR24369">
    <property type="entry name" value="ANTIGEN BSP, PUTATIVE-RELATED"/>
    <property type="match status" value="1"/>
</dbReference>
<keyword evidence="7" id="KW-1185">Reference proteome</keyword>
<feature type="signal peptide" evidence="4">
    <location>
        <begin position="1"/>
        <end position="19"/>
    </location>
</feature>
<reference evidence="6 7" key="1">
    <citation type="journal article" date="2018" name="Sci. Rep.">
        <title>Genomic signatures of local adaptation to the degree of environmental predictability in rotifers.</title>
        <authorList>
            <person name="Franch-Gras L."/>
            <person name="Hahn C."/>
            <person name="Garcia-Roger E.M."/>
            <person name="Carmona M.J."/>
            <person name="Serra M."/>
            <person name="Gomez A."/>
        </authorList>
    </citation>
    <scope>NUCLEOTIDE SEQUENCE [LARGE SCALE GENOMIC DNA]</scope>
    <source>
        <strain evidence="6">HYR1</strain>
    </source>
</reference>
<organism evidence="6 7">
    <name type="scientific">Brachionus plicatilis</name>
    <name type="common">Marine rotifer</name>
    <name type="synonym">Brachionus muelleri</name>
    <dbReference type="NCBI Taxonomy" id="10195"/>
    <lineage>
        <taxon>Eukaryota</taxon>
        <taxon>Metazoa</taxon>
        <taxon>Spiralia</taxon>
        <taxon>Gnathifera</taxon>
        <taxon>Rotifera</taxon>
        <taxon>Eurotatoria</taxon>
        <taxon>Monogononta</taxon>
        <taxon>Pseudotrocha</taxon>
        <taxon>Ploima</taxon>
        <taxon>Brachionidae</taxon>
        <taxon>Brachionus</taxon>
    </lineage>
</organism>